<comment type="caution">
    <text evidence="1">The sequence shown here is derived from an EMBL/GenBank/DDBJ whole genome shotgun (WGS) entry which is preliminary data.</text>
</comment>
<dbReference type="STRING" id="83449.BON30_06570"/>
<name>A0A1L9BED5_9BACT</name>
<reference evidence="2" key="1">
    <citation type="submission" date="2016-11" db="EMBL/GenBank/DDBJ databases">
        <authorList>
            <person name="Shukria A."/>
            <person name="Stevens D.C."/>
        </authorList>
    </citation>
    <scope>NUCLEOTIDE SEQUENCE [LARGE SCALE GENOMIC DNA]</scope>
    <source>
        <strain evidence="2">Cbfe23</strain>
    </source>
</reference>
<gene>
    <name evidence="1" type="ORF">BON30_06570</name>
</gene>
<dbReference type="OrthoDB" id="5518276at2"/>
<evidence type="ECO:0000313" key="1">
    <source>
        <dbReference type="EMBL" id="OJH40614.1"/>
    </source>
</evidence>
<dbReference type="RefSeq" id="WP_071897056.1">
    <property type="nucleotide sequence ID" value="NZ_MPIN01000002.1"/>
</dbReference>
<evidence type="ECO:0000313" key="2">
    <source>
        <dbReference type="Proteomes" id="UP000182229"/>
    </source>
</evidence>
<protein>
    <recommendedName>
        <fullName evidence="3">DUF2267 domain-containing protein</fullName>
    </recommendedName>
</protein>
<dbReference type="AlphaFoldDB" id="A0A1L9BED5"/>
<dbReference type="InterPro" id="IPR018727">
    <property type="entry name" value="DUF2267"/>
</dbReference>
<keyword evidence="2" id="KW-1185">Reference proteome</keyword>
<dbReference type="InterPro" id="IPR038282">
    <property type="entry name" value="DUF2267_sf"/>
</dbReference>
<dbReference type="EMBL" id="MPIN01000002">
    <property type="protein sequence ID" value="OJH40614.1"/>
    <property type="molecule type" value="Genomic_DNA"/>
</dbReference>
<proteinExistence type="predicted"/>
<sequence length="154" mass="17237">MADEPERMEDELRLLRERRHRARCTRSYSLFLEKLGERSGLPREQARRALVSVLCALERPLRHVTADDPRAWLPLKLQEALQGCPLQGDDVPGPSGLEALLQRVEVDLGSDRARAESVTRAVLATLRACITEGEAQQVSDALPADMRALWARAC</sequence>
<organism evidence="1 2">
    <name type="scientific">Cystobacter ferrugineus</name>
    <dbReference type="NCBI Taxonomy" id="83449"/>
    <lineage>
        <taxon>Bacteria</taxon>
        <taxon>Pseudomonadati</taxon>
        <taxon>Myxococcota</taxon>
        <taxon>Myxococcia</taxon>
        <taxon>Myxococcales</taxon>
        <taxon>Cystobacterineae</taxon>
        <taxon>Archangiaceae</taxon>
        <taxon>Cystobacter</taxon>
    </lineage>
</organism>
<dbReference type="Gene3D" id="1.10.490.110">
    <property type="entry name" value="Uncharacterized conserved protein DUF2267"/>
    <property type="match status" value="1"/>
</dbReference>
<dbReference type="Pfam" id="PF10025">
    <property type="entry name" value="DUF2267"/>
    <property type="match status" value="1"/>
</dbReference>
<evidence type="ECO:0008006" key="3">
    <source>
        <dbReference type="Google" id="ProtNLM"/>
    </source>
</evidence>
<dbReference type="Proteomes" id="UP000182229">
    <property type="component" value="Unassembled WGS sequence"/>
</dbReference>
<reference evidence="1 2" key="2">
    <citation type="submission" date="2016-12" db="EMBL/GenBank/DDBJ databases">
        <title>Draft Genome Sequence of Cystobacter ferrugineus Strain Cbfe23.</title>
        <authorList>
            <person name="Akbar S."/>
            <person name="Dowd S.E."/>
            <person name="Stevens D.C."/>
        </authorList>
    </citation>
    <scope>NUCLEOTIDE SEQUENCE [LARGE SCALE GENOMIC DNA]</scope>
    <source>
        <strain evidence="1 2">Cbfe23</strain>
    </source>
</reference>
<accession>A0A1L9BED5</accession>